<evidence type="ECO:0000256" key="1">
    <source>
        <dbReference type="SAM" id="Coils"/>
    </source>
</evidence>
<keyword evidence="4" id="KW-1185">Reference proteome</keyword>
<dbReference type="Proteomes" id="UP000693981">
    <property type="component" value="Unassembled WGS sequence"/>
</dbReference>
<protein>
    <submittedName>
        <fullName evidence="3">Uncharacterized protein</fullName>
    </submittedName>
</protein>
<sequence>MSESSSSSALPHGRSESPTWPTDQVTQLVPHRSVMRTTEKSVMFRVRMEEKISDGRGKSEERHSVSSNNSSSNSSKRMLRLPPSGTVDTLEDSDVHEMLAELYAEVERKKQWLNREEDALQQGQEQLRSLKQKHRALMDTLEQCKWRRREKARIQKMLRGPESDNGDCYSETRSSGSESDSECGSNRSRKSRRRSSSRHKQPKDGARKERKRLRRFQSEVSLRFQLLQSECRRADLKVEKAIADVRREYADSCLFGNTLNF</sequence>
<feature type="compositionally biased region" description="Low complexity" evidence="2">
    <location>
        <begin position="65"/>
        <end position="75"/>
    </location>
</feature>
<name>A0A8T1X679_9STRA</name>
<comment type="caution">
    <text evidence="3">The sequence shown here is derived from an EMBL/GenBank/DDBJ whole genome shotgun (WGS) entry which is preliminary data.</text>
</comment>
<evidence type="ECO:0000313" key="4">
    <source>
        <dbReference type="Proteomes" id="UP000693981"/>
    </source>
</evidence>
<dbReference type="AlphaFoldDB" id="A0A8T1X679"/>
<organism evidence="3 4">
    <name type="scientific">Phytophthora boehmeriae</name>
    <dbReference type="NCBI Taxonomy" id="109152"/>
    <lineage>
        <taxon>Eukaryota</taxon>
        <taxon>Sar</taxon>
        <taxon>Stramenopiles</taxon>
        <taxon>Oomycota</taxon>
        <taxon>Peronosporomycetes</taxon>
        <taxon>Peronosporales</taxon>
        <taxon>Peronosporaceae</taxon>
        <taxon>Phytophthora</taxon>
    </lineage>
</organism>
<feature type="compositionally biased region" description="Polar residues" evidence="2">
    <location>
        <begin position="16"/>
        <end position="27"/>
    </location>
</feature>
<reference evidence="3" key="1">
    <citation type="submission" date="2021-02" db="EMBL/GenBank/DDBJ databases">
        <authorList>
            <person name="Palmer J.M."/>
        </authorList>
    </citation>
    <scope>NUCLEOTIDE SEQUENCE</scope>
    <source>
        <strain evidence="3">SCRP23</strain>
    </source>
</reference>
<evidence type="ECO:0000256" key="2">
    <source>
        <dbReference type="SAM" id="MobiDB-lite"/>
    </source>
</evidence>
<feature type="compositionally biased region" description="Basic residues" evidence="2">
    <location>
        <begin position="187"/>
        <end position="201"/>
    </location>
</feature>
<gene>
    <name evidence="3" type="ORF">PHYBOEH_000149</name>
</gene>
<feature type="region of interest" description="Disordered" evidence="2">
    <location>
        <begin position="155"/>
        <end position="212"/>
    </location>
</feature>
<feature type="compositionally biased region" description="Low complexity" evidence="2">
    <location>
        <begin position="171"/>
        <end position="186"/>
    </location>
</feature>
<feature type="region of interest" description="Disordered" evidence="2">
    <location>
        <begin position="1"/>
        <end position="92"/>
    </location>
</feature>
<proteinExistence type="predicted"/>
<dbReference type="EMBL" id="JAGDFL010000010">
    <property type="protein sequence ID" value="KAG7401617.1"/>
    <property type="molecule type" value="Genomic_DNA"/>
</dbReference>
<evidence type="ECO:0000313" key="3">
    <source>
        <dbReference type="EMBL" id="KAG7401617.1"/>
    </source>
</evidence>
<keyword evidence="1" id="KW-0175">Coiled coil</keyword>
<feature type="compositionally biased region" description="Basic and acidic residues" evidence="2">
    <location>
        <begin position="46"/>
        <end position="64"/>
    </location>
</feature>
<dbReference type="OrthoDB" id="126379at2759"/>
<feature type="coiled-coil region" evidence="1">
    <location>
        <begin position="113"/>
        <end position="140"/>
    </location>
</feature>
<accession>A0A8T1X679</accession>